<comment type="similarity">
    <text evidence="1">Belongs to the short-chain dehydrogenases/reductases (SDR) family.</text>
</comment>
<dbReference type="STRING" id="1131292.BCR24_00700"/>
<keyword evidence="4" id="KW-1185">Reference proteome</keyword>
<keyword evidence="2" id="KW-0560">Oxidoreductase</keyword>
<name>A0A1E5HG30_9ENTE</name>
<proteinExistence type="inferred from homology"/>
<dbReference type="CDD" id="cd05233">
    <property type="entry name" value="SDR_c"/>
    <property type="match status" value="1"/>
</dbReference>
<evidence type="ECO:0000256" key="2">
    <source>
        <dbReference type="ARBA" id="ARBA00023002"/>
    </source>
</evidence>
<dbReference type="Pfam" id="PF13561">
    <property type="entry name" value="adh_short_C2"/>
    <property type="match status" value="1"/>
</dbReference>
<organism evidence="3 4">
    <name type="scientific">Enterococcus ureilyticus</name>
    <dbReference type="NCBI Taxonomy" id="1131292"/>
    <lineage>
        <taxon>Bacteria</taxon>
        <taxon>Bacillati</taxon>
        <taxon>Bacillota</taxon>
        <taxon>Bacilli</taxon>
        <taxon>Lactobacillales</taxon>
        <taxon>Enterococcaceae</taxon>
        <taxon>Enterococcus</taxon>
    </lineage>
</organism>
<dbReference type="Proteomes" id="UP000094469">
    <property type="component" value="Unassembled WGS sequence"/>
</dbReference>
<gene>
    <name evidence="3" type="ORF">BCR24_00700</name>
</gene>
<dbReference type="Gene3D" id="3.40.50.720">
    <property type="entry name" value="NAD(P)-binding Rossmann-like Domain"/>
    <property type="match status" value="1"/>
</dbReference>
<dbReference type="EMBL" id="MIKC01000001">
    <property type="protein sequence ID" value="OEG23908.1"/>
    <property type="molecule type" value="Genomic_DNA"/>
</dbReference>
<dbReference type="InterPro" id="IPR036291">
    <property type="entry name" value="NAD(P)-bd_dom_sf"/>
</dbReference>
<dbReference type="PRINTS" id="PR00080">
    <property type="entry name" value="SDRFAMILY"/>
</dbReference>
<dbReference type="PANTHER" id="PTHR24321:SF8">
    <property type="entry name" value="ESTRADIOL 17-BETA-DEHYDROGENASE 8-RELATED"/>
    <property type="match status" value="1"/>
</dbReference>
<evidence type="ECO:0000313" key="3">
    <source>
        <dbReference type="EMBL" id="OEG23908.1"/>
    </source>
</evidence>
<accession>A0A1E5HG30</accession>
<reference evidence="4" key="1">
    <citation type="submission" date="2016-09" db="EMBL/GenBank/DDBJ databases">
        <authorList>
            <person name="Gulvik C.A."/>
        </authorList>
    </citation>
    <scope>NUCLEOTIDE SEQUENCE [LARGE SCALE GENOMIC DNA]</scope>
    <source>
        <strain evidence="4">LMG 26676</strain>
    </source>
</reference>
<dbReference type="PANTHER" id="PTHR24321">
    <property type="entry name" value="DEHYDROGENASES, SHORT CHAIN"/>
    <property type="match status" value="1"/>
</dbReference>
<evidence type="ECO:0000256" key="1">
    <source>
        <dbReference type="ARBA" id="ARBA00006484"/>
    </source>
</evidence>
<dbReference type="AlphaFoldDB" id="A0A1E5HG30"/>
<dbReference type="InterPro" id="IPR002347">
    <property type="entry name" value="SDR_fam"/>
</dbReference>
<protein>
    <submittedName>
        <fullName evidence="3">3-ketoacyl-ACP reductase</fullName>
    </submittedName>
</protein>
<dbReference type="GO" id="GO:0016491">
    <property type="term" value="F:oxidoreductase activity"/>
    <property type="evidence" value="ECO:0007669"/>
    <property type="project" value="UniProtKB-KW"/>
</dbReference>
<dbReference type="PRINTS" id="PR00081">
    <property type="entry name" value="GDHRDH"/>
</dbReference>
<dbReference type="SUPFAM" id="SSF51735">
    <property type="entry name" value="NAD(P)-binding Rossmann-fold domains"/>
    <property type="match status" value="1"/>
</dbReference>
<comment type="caution">
    <text evidence="3">The sequence shown here is derived from an EMBL/GenBank/DDBJ whole genome shotgun (WGS) entry which is preliminary data.</text>
</comment>
<evidence type="ECO:0000313" key="4">
    <source>
        <dbReference type="Proteomes" id="UP000094469"/>
    </source>
</evidence>
<sequence length="238" mass="26105">MKLKKIIVTGAGGGLGTAICERSAKEGFGIIAIDINADSLKSLDHLPDIETKILDISNYNEVQSFFTQLKEDESIVALVNNAGIYNALSLLEYDEEMMDTLLNVNIKGPTICSKFFIQHLQANNRKGKIINISSISGQEGSSDALYGLSKAAIIGLTKSLALRFSPTVLVNAIAPTMIETKMMEKIPEWRKEEYQAHHLIKEPITAKDVANTVHFLLSDESSHFTGATFDLNNGGYLR</sequence>
<dbReference type="OrthoDB" id="9787298at2"/>